<evidence type="ECO:0000313" key="4">
    <source>
        <dbReference type="RefSeq" id="XP_017974551.1"/>
    </source>
</evidence>
<evidence type="ECO:0000256" key="1">
    <source>
        <dbReference type="ARBA" id="ARBA00005536"/>
    </source>
</evidence>
<dbReference type="Gramene" id="Tc04v2_t011030.1">
    <property type="protein sequence ID" value="Tc04v2_p011030.1"/>
    <property type="gene ID" value="Tc04v2_g011030"/>
</dbReference>
<feature type="region of interest" description="Disordered" evidence="2">
    <location>
        <begin position="185"/>
        <end position="214"/>
    </location>
</feature>
<comment type="similarity">
    <text evidence="1">Belongs to the IST1 family.</text>
</comment>
<dbReference type="GO" id="GO:0015031">
    <property type="term" value="P:protein transport"/>
    <property type="evidence" value="ECO:0007669"/>
    <property type="project" value="InterPro"/>
</dbReference>
<dbReference type="InterPro" id="IPR042277">
    <property type="entry name" value="IST1-like"/>
</dbReference>
<feature type="region of interest" description="Disordered" evidence="2">
    <location>
        <begin position="339"/>
        <end position="358"/>
    </location>
</feature>
<dbReference type="KEGG" id="tcc:108661603"/>
<dbReference type="Gene3D" id="1.20.1260.60">
    <property type="entry name" value="Vacuolar protein sorting-associated protein Ist1"/>
    <property type="match status" value="1"/>
</dbReference>
<dbReference type="PANTHER" id="PTHR12161">
    <property type="entry name" value="IST1 FAMILY MEMBER"/>
    <property type="match status" value="1"/>
</dbReference>
<gene>
    <name evidence="4" type="primary">LOC108661603</name>
</gene>
<proteinExistence type="inferred from homology"/>
<evidence type="ECO:0000256" key="2">
    <source>
        <dbReference type="SAM" id="MobiDB-lite"/>
    </source>
</evidence>
<reference evidence="4" key="2">
    <citation type="submission" date="2025-08" db="UniProtKB">
        <authorList>
            <consortium name="RefSeq"/>
        </authorList>
    </citation>
    <scope>IDENTIFICATION</scope>
</reference>
<organism evidence="3 4">
    <name type="scientific">Theobroma cacao</name>
    <name type="common">Cacao</name>
    <name type="synonym">Cocoa</name>
    <dbReference type="NCBI Taxonomy" id="3641"/>
    <lineage>
        <taxon>Eukaryota</taxon>
        <taxon>Viridiplantae</taxon>
        <taxon>Streptophyta</taxon>
        <taxon>Embryophyta</taxon>
        <taxon>Tracheophyta</taxon>
        <taxon>Spermatophyta</taxon>
        <taxon>Magnoliopsida</taxon>
        <taxon>eudicotyledons</taxon>
        <taxon>Gunneridae</taxon>
        <taxon>Pentapetalae</taxon>
        <taxon>rosids</taxon>
        <taxon>malvids</taxon>
        <taxon>Malvales</taxon>
        <taxon>Malvaceae</taxon>
        <taxon>Byttnerioideae</taxon>
        <taxon>Theobroma</taxon>
    </lineage>
</organism>
<dbReference type="Proteomes" id="UP000694886">
    <property type="component" value="Chromosome 4"/>
</dbReference>
<sequence>MGKKLDALLGRNFKSSKFKTYVNLAISRIAFLEKQHRVRCQQARSDVVQLLNLGQRERALLRVEHVIREQNMLDAYVMIENYFNLLMERIVVLRNNKQCPDELKVAISSLIFAASRCGELPELQKIRGLFTSRYGKELDTRAVELRSNCGVNPTIVKKLSTGRPSLDSKLKMLKEVAPMHDISNLFEGGSSKISDKKMDAHKQQRQPEGKPQTSANVYNARLEDANQNLAFKLKLDEKSSERKNARKEYRDAESAAQAAYKFAAEAAEAARAALQLARPHQNDPNAPISSSQETNVSDIDVSSKFRRQADGSATWKENKKGNVGHDPYRMNATGILSTKARGGQISDNKNSSHHKESEERYKMTELETLLHGLCSGSGSGSFTASLKCPERFSSERNPSLQTFQADQVKHTAEGKLNMVNTYNKDSTEKYGLNRPSFGRKPLSVRTRRSYRAVGELILNLVVIIKRRKSTVFLK</sequence>
<dbReference type="InterPro" id="IPR005061">
    <property type="entry name" value="Ist1"/>
</dbReference>
<dbReference type="GeneID" id="108661603"/>
<dbReference type="AlphaFoldDB" id="A0AB32W909"/>
<dbReference type="FunFam" id="1.20.1260.60:FF:000002">
    <property type="entry name" value="Vacuolar protein sorting-associated protein IST1"/>
    <property type="match status" value="1"/>
</dbReference>
<feature type="region of interest" description="Disordered" evidence="2">
    <location>
        <begin position="280"/>
        <end position="330"/>
    </location>
</feature>
<name>A0AB32W909_THECC</name>
<feature type="compositionally biased region" description="Basic and acidic residues" evidence="2">
    <location>
        <begin position="193"/>
        <end position="208"/>
    </location>
</feature>
<feature type="compositionally biased region" description="Polar residues" evidence="2">
    <location>
        <begin position="282"/>
        <end position="297"/>
    </location>
</feature>
<dbReference type="PANTHER" id="PTHR12161:SF59">
    <property type="entry name" value="IST1-LIKE PROTEIN"/>
    <property type="match status" value="1"/>
</dbReference>
<reference evidence="3" key="1">
    <citation type="journal article" date="1997" name="Nucleic Acids Res.">
        <title>tRNAscan-SE: a program for improved detection of transfer RNA genes in genomic sequence.</title>
        <authorList>
            <person name="Lowe T.M."/>
            <person name="Eddy S.R."/>
        </authorList>
    </citation>
    <scope>NUCLEOTIDE SEQUENCE [LARGE SCALE GENOMIC DNA]</scope>
    <source>
        <strain evidence="3">r\B97-61/B2</strain>
    </source>
</reference>
<evidence type="ECO:0000313" key="3">
    <source>
        <dbReference type="Proteomes" id="UP000694886"/>
    </source>
</evidence>
<accession>A0AB32W909</accession>
<dbReference type="RefSeq" id="XP_017974551.1">
    <property type="nucleotide sequence ID" value="XM_018119062.1"/>
</dbReference>
<protein>
    <submittedName>
        <fullName evidence="4">Uncharacterized protein LOC108661603</fullName>
    </submittedName>
</protein>
<dbReference type="Pfam" id="PF03398">
    <property type="entry name" value="Ist1"/>
    <property type="match status" value="1"/>
</dbReference>